<dbReference type="Gene3D" id="3.40.50.300">
    <property type="entry name" value="P-loop containing nucleotide triphosphate hydrolases"/>
    <property type="match status" value="2"/>
</dbReference>
<keyword evidence="1 7" id="KW-0547">Nucleotide-binding</keyword>
<dbReference type="InterPro" id="IPR012677">
    <property type="entry name" value="Nucleotide-bd_a/b_plait_sf"/>
</dbReference>
<dbReference type="Proteomes" id="UP000646745">
    <property type="component" value="Unassembled WGS sequence"/>
</dbReference>
<evidence type="ECO:0000313" key="11">
    <source>
        <dbReference type="EMBL" id="GHB21256.1"/>
    </source>
</evidence>
<feature type="domain" description="Helicase C-terminal" evidence="9">
    <location>
        <begin position="220"/>
        <end position="383"/>
    </location>
</feature>
<evidence type="ECO:0000256" key="6">
    <source>
        <dbReference type="PROSITE-ProRule" id="PRU00552"/>
    </source>
</evidence>
<dbReference type="InterPro" id="IPR050079">
    <property type="entry name" value="DEAD_box_RNA_helicase"/>
</dbReference>
<evidence type="ECO:0000259" key="9">
    <source>
        <dbReference type="PROSITE" id="PS51194"/>
    </source>
</evidence>
<dbReference type="PANTHER" id="PTHR47959">
    <property type="entry name" value="ATP-DEPENDENT RNA HELICASE RHLE-RELATED"/>
    <property type="match status" value="1"/>
</dbReference>
<comment type="caution">
    <text evidence="11">The sequence shown here is derived from an EMBL/GenBank/DDBJ whole genome shotgun (WGS) entry which is preliminary data.</text>
</comment>
<evidence type="ECO:0000256" key="2">
    <source>
        <dbReference type="ARBA" id="ARBA00022801"/>
    </source>
</evidence>
<evidence type="ECO:0000259" key="8">
    <source>
        <dbReference type="PROSITE" id="PS51192"/>
    </source>
</evidence>
<dbReference type="CDD" id="cd00268">
    <property type="entry name" value="DEADc"/>
    <property type="match status" value="1"/>
</dbReference>
<feature type="domain" description="Helicase ATP-binding" evidence="8">
    <location>
        <begin position="39"/>
        <end position="210"/>
    </location>
</feature>
<feature type="short sequence motif" description="Q motif" evidence="6">
    <location>
        <begin position="8"/>
        <end position="36"/>
    </location>
</feature>
<dbReference type="CDD" id="cd18787">
    <property type="entry name" value="SF2_C_DEAD"/>
    <property type="match status" value="1"/>
</dbReference>
<dbReference type="EMBL" id="BMZI01000004">
    <property type="protein sequence ID" value="GHB21256.1"/>
    <property type="molecule type" value="Genomic_DNA"/>
</dbReference>
<dbReference type="InterPro" id="IPR011545">
    <property type="entry name" value="DEAD/DEAH_box_helicase_dom"/>
</dbReference>
<dbReference type="InterPro" id="IPR014014">
    <property type="entry name" value="RNA_helicase_DEAD_Q_motif"/>
</dbReference>
<evidence type="ECO:0000313" key="12">
    <source>
        <dbReference type="Proteomes" id="UP000646745"/>
    </source>
</evidence>
<name>A0ABQ3DZE9_9GAMM</name>
<dbReference type="Pfam" id="PF00271">
    <property type="entry name" value="Helicase_C"/>
    <property type="match status" value="1"/>
</dbReference>
<sequence>MSESPESLAFTSLALKAPLLEGLAALDYREMTPIQAATLPSILDGSDLIGQGKTGSGKTAAFGLGVLSALDVASFDVQGLVLCPTRELADQVAEELRRLARRLPNVKILSLCGGAPIGPQLNSLAHGAHVVVGTPGRIEDHLRKGALDLSRLRALVLDEADRMLEMGFKETLEAIVAATPASRQTLLFSATYGEAVKPVAERMLKTPRIVEVESTHDDQSIRQSFHGVADEASRLPALCRLLLHHRPASSVVFCNTRKETQTVAEGLDAAGFSASPLHGDLDQRERDQTLIRFANGSLSILVATDVAARGLDIDALDAVFNYQIARELEVHVHRVGRTGRAGAKGLACTLVGERETYRLEKLAAYLERPLTLSPLPAEPKMSQPFTPAMATIQIDAGKKQKIRPGDILGALTQGDEALVGGQVGKIKVLDRASYVAVERTAVKSALQTLANGKLKGRSCRARRIGR</sequence>
<gene>
    <name evidence="11" type="primary">dbpA</name>
    <name evidence="11" type="ORF">GCM10009038_20130</name>
</gene>
<feature type="domain" description="DEAD-box RNA helicase Q" evidence="10">
    <location>
        <begin position="8"/>
        <end position="36"/>
    </location>
</feature>
<dbReference type="PROSITE" id="PS51192">
    <property type="entry name" value="HELICASE_ATP_BIND_1"/>
    <property type="match status" value="1"/>
</dbReference>
<accession>A0ABQ3DZE9</accession>
<keyword evidence="2 7" id="KW-0378">Hydrolase</keyword>
<dbReference type="NCBIfam" id="NF008744">
    <property type="entry name" value="PRK11776.1"/>
    <property type="match status" value="1"/>
</dbReference>
<proteinExistence type="inferred from homology"/>
<dbReference type="SMART" id="SM00487">
    <property type="entry name" value="DEXDc"/>
    <property type="match status" value="1"/>
</dbReference>
<dbReference type="Pfam" id="PF03880">
    <property type="entry name" value="DbpA"/>
    <property type="match status" value="1"/>
</dbReference>
<evidence type="ECO:0000256" key="7">
    <source>
        <dbReference type="RuleBase" id="RU000492"/>
    </source>
</evidence>
<keyword evidence="4 7" id="KW-0067">ATP-binding</keyword>
<reference evidence="12" key="1">
    <citation type="journal article" date="2019" name="Int. J. Syst. Evol. Microbiol.">
        <title>The Global Catalogue of Microorganisms (GCM) 10K type strain sequencing project: providing services to taxonomists for standard genome sequencing and annotation.</title>
        <authorList>
            <consortium name="The Broad Institute Genomics Platform"/>
            <consortium name="The Broad Institute Genome Sequencing Center for Infectious Disease"/>
            <person name="Wu L."/>
            <person name="Ma J."/>
        </authorList>
    </citation>
    <scope>NUCLEOTIDE SEQUENCE [LARGE SCALE GENOMIC DNA]</scope>
    <source>
        <strain evidence="12">KCTC 32998</strain>
    </source>
</reference>
<evidence type="ECO:0000256" key="4">
    <source>
        <dbReference type="ARBA" id="ARBA00022840"/>
    </source>
</evidence>
<keyword evidence="3 7" id="KW-0347">Helicase</keyword>
<dbReference type="PROSITE" id="PS51194">
    <property type="entry name" value="HELICASE_CTER"/>
    <property type="match status" value="1"/>
</dbReference>
<evidence type="ECO:0000259" key="10">
    <source>
        <dbReference type="PROSITE" id="PS51195"/>
    </source>
</evidence>
<dbReference type="PANTHER" id="PTHR47959:SF1">
    <property type="entry name" value="ATP-DEPENDENT RNA HELICASE DBPA"/>
    <property type="match status" value="1"/>
</dbReference>
<dbReference type="Pfam" id="PF00270">
    <property type="entry name" value="DEAD"/>
    <property type="match status" value="1"/>
</dbReference>
<comment type="similarity">
    <text evidence="5 7">Belongs to the DEAD box helicase family.</text>
</comment>
<dbReference type="PROSITE" id="PS51195">
    <property type="entry name" value="Q_MOTIF"/>
    <property type="match status" value="1"/>
</dbReference>
<dbReference type="InterPro" id="IPR000629">
    <property type="entry name" value="RNA-helicase_DEAD-box_CS"/>
</dbReference>
<evidence type="ECO:0000256" key="1">
    <source>
        <dbReference type="ARBA" id="ARBA00022741"/>
    </source>
</evidence>
<dbReference type="Gene3D" id="3.30.70.330">
    <property type="match status" value="1"/>
</dbReference>
<dbReference type="RefSeq" id="WP_189444551.1">
    <property type="nucleotide sequence ID" value="NZ_BMZI01000004.1"/>
</dbReference>
<evidence type="ECO:0000256" key="5">
    <source>
        <dbReference type="ARBA" id="ARBA00038437"/>
    </source>
</evidence>
<dbReference type="InterPro" id="IPR001650">
    <property type="entry name" value="Helicase_C-like"/>
</dbReference>
<dbReference type="SUPFAM" id="SSF52540">
    <property type="entry name" value="P-loop containing nucleoside triphosphate hydrolases"/>
    <property type="match status" value="1"/>
</dbReference>
<dbReference type="InterPro" id="IPR005580">
    <property type="entry name" value="DbpA/CsdA_RNA-bd_dom"/>
</dbReference>
<dbReference type="SMART" id="SM00490">
    <property type="entry name" value="HELICc"/>
    <property type="match status" value="1"/>
</dbReference>
<organism evidence="11 12">
    <name type="scientific">Salinicola rhizosphaerae</name>
    <dbReference type="NCBI Taxonomy" id="1443141"/>
    <lineage>
        <taxon>Bacteria</taxon>
        <taxon>Pseudomonadati</taxon>
        <taxon>Pseudomonadota</taxon>
        <taxon>Gammaproteobacteria</taxon>
        <taxon>Oceanospirillales</taxon>
        <taxon>Halomonadaceae</taxon>
        <taxon>Salinicola</taxon>
    </lineage>
</organism>
<dbReference type="InterPro" id="IPR027417">
    <property type="entry name" value="P-loop_NTPase"/>
</dbReference>
<dbReference type="InterPro" id="IPR044742">
    <property type="entry name" value="DEAD/DEAH_RhlB"/>
</dbReference>
<dbReference type="PROSITE" id="PS00039">
    <property type="entry name" value="DEAD_ATP_HELICASE"/>
    <property type="match status" value="1"/>
</dbReference>
<dbReference type="InterPro" id="IPR014001">
    <property type="entry name" value="Helicase_ATP-bd"/>
</dbReference>
<keyword evidence="12" id="KW-1185">Reference proteome</keyword>
<dbReference type="GO" id="GO:0004386">
    <property type="term" value="F:helicase activity"/>
    <property type="evidence" value="ECO:0007669"/>
    <property type="project" value="UniProtKB-KW"/>
</dbReference>
<evidence type="ECO:0000256" key="3">
    <source>
        <dbReference type="ARBA" id="ARBA00022806"/>
    </source>
</evidence>
<protein>
    <submittedName>
        <fullName evidence="11">ATP-dependent RNA helicase</fullName>
    </submittedName>
</protein>